<dbReference type="AlphaFoldDB" id="B8CC26"/>
<feature type="compositionally biased region" description="Polar residues" evidence="3">
    <location>
        <begin position="176"/>
        <end position="188"/>
    </location>
</feature>
<feature type="compositionally biased region" description="Basic and acidic residues" evidence="3">
    <location>
        <begin position="208"/>
        <end position="229"/>
    </location>
</feature>
<dbReference type="Proteomes" id="UP000001449">
    <property type="component" value="Chromosome 14"/>
</dbReference>
<protein>
    <recommendedName>
        <fullName evidence="6">Pre-rRNA-processing protein TSR2</fullName>
    </recommendedName>
</protein>
<dbReference type="InterPro" id="IPR019398">
    <property type="entry name" value="Pre-rRNA_process_TSR2"/>
</dbReference>
<organism evidence="4 5">
    <name type="scientific">Thalassiosira pseudonana</name>
    <name type="common">Marine diatom</name>
    <name type="synonym">Cyclotella nana</name>
    <dbReference type="NCBI Taxonomy" id="35128"/>
    <lineage>
        <taxon>Eukaryota</taxon>
        <taxon>Sar</taxon>
        <taxon>Stramenopiles</taxon>
        <taxon>Ochrophyta</taxon>
        <taxon>Bacillariophyta</taxon>
        <taxon>Coscinodiscophyceae</taxon>
        <taxon>Thalassiosirophycidae</taxon>
        <taxon>Thalassiosirales</taxon>
        <taxon>Thalassiosiraceae</taxon>
        <taxon>Thalassiosira</taxon>
    </lineage>
</organism>
<comment type="similarity">
    <text evidence="1">Belongs to the TSR2 family.</text>
</comment>
<dbReference type="OMA" id="HHVFTNW"/>
<dbReference type="STRING" id="35128.B8CC26"/>
<evidence type="ECO:0000256" key="3">
    <source>
        <dbReference type="SAM" id="MobiDB-lite"/>
    </source>
</evidence>
<proteinExistence type="inferred from homology"/>
<keyword evidence="5" id="KW-1185">Reference proteome</keyword>
<dbReference type="GO" id="GO:0000462">
    <property type="term" value="P:maturation of SSU-rRNA from tricistronic rRNA transcript (SSU-rRNA, 5.8S rRNA, LSU-rRNA)"/>
    <property type="evidence" value="ECO:0000318"/>
    <property type="project" value="GO_Central"/>
</dbReference>
<gene>
    <name evidence="4" type="ORF">THAPSDRAFT_24777</name>
</gene>
<dbReference type="HOGENOM" id="CLU_1126455_0_0_1"/>
<dbReference type="KEGG" id="tps:THAPSDRAFT_24777"/>
<feature type="compositionally biased region" description="Acidic residues" evidence="3">
    <location>
        <begin position="141"/>
        <end position="160"/>
    </location>
</feature>
<name>B8CC26_THAPS</name>
<dbReference type="Pfam" id="PF10273">
    <property type="entry name" value="WGG"/>
    <property type="match status" value="1"/>
</dbReference>
<dbReference type="RefSeq" id="XP_002293685.1">
    <property type="nucleotide sequence ID" value="XM_002293649.1"/>
</dbReference>
<evidence type="ECO:0000256" key="1">
    <source>
        <dbReference type="ARBA" id="ARBA00006524"/>
    </source>
</evidence>
<evidence type="ECO:0000313" key="5">
    <source>
        <dbReference type="Proteomes" id="UP000001449"/>
    </source>
</evidence>
<reference evidence="4 5" key="2">
    <citation type="journal article" date="2008" name="Nature">
        <title>The Phaeodactylum genome reveals the evolutionary history of diatom genomes.</title>
        <authorList>
            <person name="Bowler C."/>
            <person name="Allen A.E."/>
            <person name="Badger J.H."/>
            <person name="Grimwood J."/>
            <person name="Jabbari K."/>
            <person name="Kuo A."/>
            <person name="Maheswari U."/>
            <person name="Martens C."/>
            <person name="Maumus F."/>
            <person name="Otillar R.P."/>
            <person name="Rayko E."/>
            <person name="Salamov A."/>
            <person name="Vandepoele K."/>
            <person name="Beszteri B."/>
            <person name="Gruber A."/>
            <person name="Heijde M."/>
            <person name="Katinka M."/>
            <person name="Mock T."/>
            <person name="Valentin K."/>
            <person name="Verret F."/>
            <person name="Berges J.A."/>
            <person name="Brownlee C."/>
            <person name="Cadoret J.P."/>
            <person name="Chiovitti A."/>
            <person name="Choi C.J."/>
            <person name="Coesel S."/>
            <person name="De Martino A."/>
            <person name="Detter J.C."/>
            <person name="Durkin C."/>
            <person name="Falciatore A."/>
            <person name="Fournet J."/>
            <person name="Haruta M."/>
            <person name="Huysman M.J."/>
            <person name="Jenkins B.D."/>
            <person name="Jiroutova K."/>
            <person name="Jorgensen R.E."/>
            <person name="Joubert Y."/>
            <person name="Kaplan A."/>
            <person name="Kroger N."/>
            <person name="Kroth P.G."/>
            <person name="La Roche J."/>
            <person name="Lindquist E."/>
            <person name="Lommer M."/>
            <person name="Martin-Jezequel V."/>
            <person name="Lopez P.J."/>
            <person name="Lucas S."/>
            <person name="Mangogna M."/>
            <person name="McGinnis K."/>
            <person name="Medlin L.K."/>
            <person name="Montsant A."/>
            <person name="Oudot-Le Secq M.P."/>
            <person name="Napoli C."/>
            <person name="Obornik M."/>
            <person name="Parker M.S."/>
            <person name="Petit J.L."/>
            <person name="Porcel B.M."/>
            <person name="Poulsen N."/>
            <person name="Robison M."/>
            <person name="Rychlewski L."/>
            <person name="Rynearson T.A."/>
            <person name="Schmutz J."/>
            <person name="Shapiro H."/>
            <person name="Siaut M."/>
            <person name="Stanley M."/>
            <person name="Sussman M.R."/>
            <person name="Taylor A.R."/>
            <person name="Vardi A."/>
            <person name="von Dassow P."/>
            <person name="Vyverman W."/>
            <person name="Willis A."/>
            <person name="Wyrwicz L.S."/>
            <person name="Rokhsar D.S."/>
            <person name="Weissenbach J."/>
            <person name="Armbrust E.V."/>
            <person name="Green B.R."/>
            <person name="Van de Peer Y."/>
            <person name="Grigoriev I.V."/>
        </authorList>
    </citation>
    <scope>NUCLEOTIDE SEQUENCE [LARGE SCALE GENOMIC DNA]</scope>
    <source>
        <strain evidence="4 5">CCMP1335</strain>
    </source>
</reference>
<dbReference type="GO" id="GO:0005634">
    <property type="term" value="C:nucleus"/>
    <property type="evidence" value="ECO:0000318"/>
    <property type="project" value="GO_Central"/>
</dbReference>
<accession>B8CC26</accession>
<dbReference type="EMBL" id="CM000649">
    <property type="protein sequence ID" value="EED88694.1"/>
    <property type="molecule type" value="Genomic_DNA"/>
</dbReference>
<feature type="region of interest" description="Disordered" evidence="3">
    <location>
        <begin position="127"/>
        <end position="247"/>
    </location>
</feature>
<dbReference type="PANTHER" id="PTHR21250">
    <property type="entry name" value="PRE-RRNA-PROCESSING PROTEIN TSR2 HOMOLOG"/>
    <property type="match status" value="1"/>
</dbReference>
<evidence type="ECO:0000313" key="4">
    <source>
        <dbReference type="EMBL" id="EED88694.1"/>
    </source>
</evidence>
<evidence type="ECO:0008006" key="6">
    <source>
        <dbReference type="Google" id="ProtNLM"/>
    </source>
</evidence>
<dbReference type="GeneID" id="7451638"/>
<dbReference type="FunCoup" id="B8CC26">
    <property type="interactions" value="63"/>
</dbReference>
<keyword evidence="2" id="KW-0698">rRNA processing</keyword>
<reference evidence="4 5" key="1">
    <citation type="journal article" date="2004" name="Science">
        <title>The genome of the diatom Thalassiosira pseudonana: ecology, evolution, and metabolism.</title>
        <authorList>
            <person name="Armbrust E.V."/>
            <person name="Berges J.A."/>
            <person name="Bowler C."/>
            <person name="Green B.R."/>
            <person name="Martinez D."/>
            <person name="Putnam N.H."/>
            <person name="Zhou S."/>
            <person name="Allen A.E."/>
            <person name="Apt K.E."/>
            <person name="Bechner M."/>
            <person name="Brzezinski M.A."/>
            <person name="Chaal B.K."/>
            <person name="Chiovitti A."/>
            <person name="Davis A.K."/>
            <person name="Demarest M.S."/>
            <person name="Detter J.C."/>
            <person name="Glavina T."/>
            <person name="Goodstein D."/>
            <person name="Hadi M.Z."/>
            <person name="Hellsten U."/>
            <person name="Hildebrand M."/>
            <person name="Jenkins B.D."/>
            <person name="Jurka J."/>
            <person name="Kapitonov V.V."/>
            <person name="Kroger N."/>
            <person name="Lau W.W."/>
            <person name="Lane T.W."/>
            <person name="Larimer F.W."/>
            <person name="Lippmeier J.C."/>
            <person name="Lucas S."/>
            <person name="Medina M."/>
            <person name="Montsant A."/>
            <person name="Obornik M."/>
            <person name="Parker M.S."/>
            <person name="Palenik B."/>
            <person name="Pazour G.J."/>
            <person name="Richardson P.M."/>
            <person name="Rynearson T.A."/>
            <person name="Saito M.A."/>
            <person name="Schwartz D.C."/>
            <person name="Thamatrakoln K."/>
            <person name="Valentin K."/>
            <person name="Vardi A."/>
            <person name="Wilkerson F.P."/>
            <person name="Rokhsar D.S."/>
        </authorList>
    </citation>
    <scope>NUCLEOTIDE SEQUENCE [LARGE SCALE GENOMIC DNA]</scope>
    <source>
        <strain evidence="4 5">CCMP1335</strain>
    </source>
</reference>
<dbReference type="eggNOG" id="KOG4032">
    <property type="taxonomic scope" value="Eukaryota"/>
</dbReference>
<dbReference type="InParanoid" id="B8CC26"/>
<sequence>MSTTPPTQSNNSYLEFQAGVTATLRSWSALRTAVQHEWGGSESASKAQDLRTNILTYFDGSSPNPRMSQDELEDNLVTYLEEEFGVVLEDNSEREIADLIWRMYAECARGECGLVRMVVENAVRAEEKMSGVKSVIQSEGGMDESSDEDDDEKEGGDDGMDGGGEGVMEEEEEKPQSTSLQSSASGITPISYETYASGMLFGSQQPTKPEKDLPPPRQLGEKEPEKSQPEVDDDGFAAVPTKRRGKR</sequence>
<dbReference type="PaxDb" id="35128-Thaps24777"/>
<evidence type="ECO:0000256" key="2">
    <source>
        <dbReference type="ARBA" id="ARBA00022552"/>
    </source>
</evidence>